<keyword evidence="2" id="KW-1185">Reference proteome</keyword>
<dbReference type="EMBL" id="CP000808">
    <property type="protein sequence ID" value="ACB54596.1"/>
    <property type="molecule type" value="Genomic_DNA"/>
</dbReference>
<evidence type="ECO:0000313" key="2">
    <source>
        <dbReference type="Proteomes" id="UP000001203"/>
    </source>
</evidence>
<dbReference type="KEGG" id="cyt:cce_5250"/>
<accession>B1X385</accession>
<protein>
    <submittedName>
        <fullName evidence="1">Uncharacterized protein</fullName>
    </submittedName>
</protein>
<gene>
    <name evidence="1" type="ordered locus">cce_5250</name>
</gene>
<keyword evidence="1" id="KW-0614">Plasmid</keyword>
<evidence type="ECO:0000313" key="1">
    <source>
        <dbReference type="EMBL" id="ACB54596.1"/>
    </source>
</evidence>
<dbReference type="AlphaFoldDB" id="B1X385"/>
<dbReference type="HOGENOM" id="CLU_3042550_0_0_3"/>
<organism evidence="1 2">
    <name type="scientific">Crocosphaera subtropica (strain ATCC 51142 / BH68)</name>
    <name type="common">Cyanothece sp. (strain ATCC 51142)</name>
    <dbReference type="NCBI Taxonomy" id="43989"/>
    <lineage>
        <taxon>Bacteria</taxon>
        <taxon>Bacillati</taxon>
        <taxon>Cyanobacteriota</taxon>
        <taxon>Cyanophyceae</taxon>
        <taxon>Oscillatoriophycideae</taxon>
        <taxon>Chroococcales</taxon>
        <taxon>Aphanothecaceae</taxon>
        <taxon>Crocosphaera</taxon>
        <taxon>Crocosphaera subtropica</taxon>
    </lineage>
</organism>
<dbReference type="Proteomes" id="UP000001203">
    <property type="component" value="Plasmid A"/>
</dbReference>
<name>B1X385_CROS5</name>
<geneLocation type="plasmid" evidence="1 2">
    <name>A</name>
</geneLocation>
<sequence>MFIFILNYLYKKKLVVLLLLVTVLKRGASIIDKFVNCRNWSHRIILYFIKSLTY</sequence>
<reference evidence="1 2" key="1">
    <citation type="journal article" date="2008" name="Proc. Natl. Acad. Sci. U.S.A.">
        <title>The genome of Cyanothece 51142, a unicellular diazotrophic cyanobacterium important in the marine nitrogen cycle.</title>
        <authorList>
            <person name="Welsh E.A."/>
            <person name="Liberton M."/>
            <person name="Stoeckel J."/>
            <person name="Loh T."/>
            <person name="Elvitigala T."/>
            <person name="Wang C."/>
            <person name="Wollam A."/>
            <person name="Fulton R.S."/>
            <person name="Clifton S.W."/>
            <person name="Jacobs J.M."/>
            <person name="Aurora R."/>
            <person name="Ghosh B.K."/>
            <person name="Sherman L.A."/>
            <person name="Smith R.D."/>
            <person name="Wilson R.K."/>
            <person name="Pakrasi H.B."/>
        </authorList>
    </citation>
    <scope>NUCLEOTIDE SEQUENCE [LARGE SCALE GENOMIC DNA]</scope>
    <source>
        <strain evidence="2">ATCC 51142 / BH68</strain>
        <plasmid evidence="2">A</plasmid>
    </source>
</reference>
<proteinExistence type="predicted"/>